<gene>
    <name evidence="7" type="primary">sppA</name>
    <name evidence="7" type="ORF">QJT80_04130</name>
</gene>
<dbReference type="Gene3D" id="6.20.330.10">
    <property type="match status" value="1"/>
</dbReference>
<evidence type="ECO:0000313" key="7">
    <source>
        <dbReference type="EMBL" id="WGZ91665.1"/>
    </source>
</evidence>
<dbReference type="EMBL" id="CP124755">
    <property type="protein sequence ID" value="WGZ91665.1"/>
    <property type="molecule type" value="Genomic_DNA"/>
</dbReference>
<comment type="similarity">
    <text evidence="1">Belongs to the peptidase S49 family.</text>
</comment>
<feature type="transmembrane region" description="Helical" evidence="5">
    <location>
        <begin position="44"/>
        <end position="64"/>
    </location>
</feature>
<dbReference type="PANTHER" id="PTHR42987">
    <property type="entry name" value="PEPTIDASE S49"/>
    <property type="match status" value="1"/>
</dbReference>
<reference evidence="7" key="2">
    <citation type="submission" date="2023-04" db="EMBL/GenBank/DDBJ databases">
        <authorList>
            <person name="Beletskiy A.V."/>
            <person name="Mardanov A.V."/>
            <person name="Ravin N.V."/>
        </authorList>
    </citation>
    <scope>NUCLEOTIDE SEQUENCE</scope>
    <source>
        <strain evidence="7">GKL-01</strain>
    </source>
</reference>
<dbReference type="GO" id="GO:0006508">
    <property type="term" value="P:proteolysis"/>
    <property type="evidence" value="ECO:0007669"/>
    <property type="project" value="UniProtKB-KW"/>
</dbReference>
<evidence type="ECO:0000256" key="4">
    <source>
        <dbReference type="ARBA" id="ARBA00022825"/>
    </source>
</evidence>
<evidence type="ECO:0000256" key="1">
    <source>
        <dbReference type="ARBA" id="ARBA00008683"/>
    </source>
</evidence>
<dbReference type="InterPro" id="IPR002142">
    <property type="entry name" value="Peptidase_S49"/>
</dbReference>
<protein>
    <submittedName>
        <fullName evidence="7">Signal peptide peptidase SppA</fullName>
    </submittedName>
</protein>
<evidence type="ECO:0000256" key="3">
    <source>
        <dbReference type="ARBA" id="ARBA00022801"/>
    </source>
</evidence>
<dbReference type="GO" id="GO:0008236">
    <property type="term" value="F:serine-type peptidase activity"/>
    <property type="evidence" value="ECO:0007669"/>
    <property type="project" value="UniProtKB-KW"/>
</dbReference>
<reference evidence="7" key="1">
    <citation type="journal article" date="2023" name="Int. J. Mol. Sci.">
        <title>Metagenomics Revealed a New Genus 'Candidatus Thiocaldithrix dubininis' gen. nov., sp. nov. and a New Species 'Candidatus Thiothrix putei' sp. nov. in the Family Thiotrichaceae, Some Members of Which Have Traits of Both Na+- and H+-Motive Energetics.</title>
        <authorList>
            <person name="Ravin N.V."/>
            <person name="Muntyan M.S."/>
            <person name="Smolyakov D.D."/>
            <person name="Rudenko T.S."/>
            <person name="Beletsky A.V."/>
            <person name="Mardanov A.V."/>
            <person name="Grabovich M.Y."/>
        </authorList>
    </citation>
    <scope>NUCLEOTIDE SEQUENCE</scope>
    <source>
        <strain evidence="7">GKL-01</strain>
    </source>
</reference>
<dbReference type="PANTHER" id="PTHR42987:SF8">
    <property type="entry name" value="PROTEINASE"/>
    <property type="match status" value="1"/>
</dbReference>
<feature type="domain" description="Peptidase S49" evidence="6">
    <location>
        <begin position="141"/>
        <end position="280"/>
    </location>
</feature>
<dbReference type="Pfam" id="PF01343">
    <property type="entry name" value="Peptidase_S49"/>
    <property type="match status" value="1"/>
</dbReference>
<keyword evidence="5" id="KW-0812">Transmembrane</keyword>
<evidence type="ECO:0000256" key="2">
    <source>
        <dbReference type="ARBA" id="ARBA00022670"/>
    </source>
</evidence>
<evidence type="ECO:0000256" key="5">
    <source>
        <dbReference type="SAM" id="Phobius"/>
    </source>
</evidence>
<dbReference type="Gene3D" id="3.90.226.10">
    <property type="entry name" value="2-enoyl-CoA Hydratase, Chain A, domain 1"/>
    <property type="match status" value="1"/>
</dbReference>
<dbReference type="Proteomes" id="UP001300672">
    <property type="component" value="Chromosome"/>
</dbReference>
<keyword evidence="5" id="KW-0472">Membrane</keyword>
<keyword evidence="5" id="KW-1133">Transmembrane helix</keyword>
<name>A0AA95KJ43_9GAMM</name>
<keyword evidence="3" id="KW-0378">Hydrolase</keyword>
<organism evidence="7">
    <name type="scientific">Candidatus Thiocaldithrix dubininis</name>
    <dbReference type="NCBI Taxonomy" id="3080823"/>
    <lineage>
        <taxon>Bacteria</taxon>
        <taxon>Pseudomonadati</taxon>
        <taxon>Pseudomonadota</taxon>
        <taxon>Gammaproteobacteria</taxon>
        <taxon>Thiotrichales</taxon>
        <taxon>Thiotrichaceae</taxon>
        <taxon>Candidatus Thiocaldithrix</taxon>
    </lineage>
</organism>
<dbReference type="NCBIfam" id="TIGR00706">
    <property type="entry name" value="SppA_dom"/>
    <property type="match status" value="1"/>
</dbReference>
<dbReference type="SUPFAM" id="SSF52096">
    <property type="entry name" value="ClpP/crotonase"/>
    <property type="match status" value="1"/>
</dbReference>
<dbReference type="InterPro" id="IPR004635">
    <property type="entry name" value="Pept_S49_SppA"/>
</dbReference>
<keyword evidence="4" id="KW-0720">Serine protease</keyword>
<evidence type="ECO:0000259" key="6">
    <source>
        <dbReference type="Pfam" id="PF01343"/>
    </source>
</evidence>
<accession>A0AA95KJ43</accession>
<dbReference type="InterPro" id="IPR029045">
    <property type="entry name" value="ClpP/crotonase-like_dom_sf"/>
</dbReference>
<keyword evidence="2" id="KW-0645">Protease</keyword>
<proteinExistence type="inferred from homology"/>
<dbReference type="AlphaFoldDB" id="A0AA95KJ43"/>
<dbReference type="KEGG" id="tdu:QJT80_04130"/>
<dbReference type="CDD" id="cd07023">
    <property type="entry name" value="S49_Sppa_N_C"/>
    <property type="match status" value="1"/>
</dbReference>
<dbReference type="InterPro" id="IPR047272">
    <property type="entry name" value="S49_SppA_C"/>
</dbReference>
<sequence length="327" mass="36029">MMNQDDAPVNNTTINATNTQAIKSLETIALEGIKEQRRARRWSIFFKLFFMAYLLGFLLLFSGIGQKESKLTTADKITAVVDIKGTIMDDAEASAELIVKSLQEAYENPKTKGILLRINSPGGSPVQAGIINDEIRRLKAAHKDIPVYAVVTDICASGGYYIAVAADKIYADKASIVGSIGVRMDNFGFTGLMEKLGVQRRLYTAGANKGMLDPFLPENPEQVEFVKNLLNTTHQQFINVVKQGRGSRLKDNPDLFSGLFWTGEDAVKLGLIDGLANDAHIAREEFKAEAMVNFTGEKDILQSLSRRIESSVKSLLNFTTHTQAILH</sequence>